<name>A0AA35TMF6_GEOBA</name>
<feature type="repeat" description="ANK" evidence="3">
    <location>
        <begin position="287"/>
        <end position="319"/>
    </location>
</feature>
<dbReference type="PANTHER" id="PTHR24173">
    <property type="entry name" value="ANKYRIN REPEAT CONTAINING"/>
    <property type="match status" value="1"/>
</dbReference>
<feature type="repeat" description="ANK" evidence="3">
    <location>
        <begin position="589"/>
        <end position="621"/>
    </location>
</feature>
<dbReference type="PROSITE" id="PS50088">
    <property type="entry name" value="ANK_REPEAT"/>
    <property type="match status" value="10"/>
</dbReference>
<accession>A0AA35TMF6</accession>
<dbReference type="PANTHER" id="PTHR24173:SF74">
    <property type="entry name" value="ANKYRIN REPEAT DOMAIN-CONTAINING PROTEIN 16"/>
    <property type="match status" value="1"/>
</dbReference>
<feature type="repeat" description="ANK" evidence="3">
    <location>
        <begin position="554"/>
        <end position="576"/>
    </location>
</feature>
<keyword evidence="1" id="KW-0677">Repeat</keyword>
<comment type="caution">
    <text evidence="5">The sequence shown here is derived from an EMBL/GenBank/DDBJ whole genome shotgun (WGS) entry which is preliminary data.</text>
</comment>
<feature type="repeat" description="ANK" evidence="3">
    <location>
        <begin position="254"/>
        <end position="286"/>
    </location>
</feature>
<feature type="repeat" description="ANK" evidence="3">
    <location>
        <begin position="320"/>
        <end position="352"/>
    </location>
</feature>
<dbReference type="EMBL" id="CASHTH010003891">
    <property type="protein sequence ID" value="CAI8050985.1"/>
    <property type="molecule type" value="Genomic_DNA"/>
</dbReference>
<proteinExistence type="predicted"/>
<dbReference type="Gene3D" id="1.25.40.20">
    <property type="entry name" value="Ankyrin repeat-containing domain"/>
    <property type="match status" value="3"/>
</dbReference>
<feature type="compositionally biased region" description="Polar residues" evidence="4">
    <location>
        <begin position="710"/>
        <end position="721"/>
    </location>
</feature>
<dbReference type="PROSITE" id="PS50297">
    <property type="entry name" value="ANK_REP_REGION"/>
    <property type="match status" value="8"/>
</dbReference>
<feature type="repeat" description="ANK" evidence="3">
    <location>
        <begin position="519"/>
        <end position="553"/>
    </location>
</feature>
<dbReference type="InterPro" id="IPR036770">
    <property type="entry name" value="Ankyrin_rpt-contain_sf"/>
</dbReference>
<feature type="repeat" description="ANK" evidence="3">
    <location>
        <begin position="485"/>
        <end position="507"/>
    </location>
</feature>
<feature type="repeat" description="ANK" evidence="3">
    <location>
        <begin position="353"/>
        <end position="385"/>
    </location>
</feature>
<evidence type="ECO:0000256" key="3">
    <source>
        <dbReference type="PROSITE-ProRule" id="PRU00023"/>
    </source>
</evidence>
<reference evidence="5" key="1">
    <citation type="submission" date="2023-03" db="EMBL/GenBank/DDBJ databases">
        <authorList>
            <person name="Steffen K."/>
            <person name="Cardenas P."/>
        </authorList>
    </citation>
    <scope>NUCLEOTIDE SEQUENCE</scope>
</reference>
<dbReference type="Pfam" id="PF00023">
    <property type="entry name" value="Ank"/>
    <property type="match status" value="1"/>
</dbReference>
<gene>
    <name evidence="5" type="ORF">GBAR_LOCUS27954</name>
</gene>
<dbReference type="SMART" id="SM00248">
    <property type="entry name" value="ANK"/>
    <property type="match status" value="11"/>
</dbReference>
<protein>
    <submittedName>
        <fullName evidence="5">Ankyrin repeat protein MM_0045</fullName>
    </submittedName>
</protein>
<dbReference type="SUPFAM" id="SSF48403">
    <property type="entry name" value="Ankyrin repeat"/>
    <property type="match status" value="1"/>
</dbReference>
<sequence length="728" mass="79995">MFADLHAKAGAEISKKEAEDQNFLQKFRSRLLLLPVRKATLHEKFFNANEDEILAPQNSTKILAILCRFIDYRNYEILYDVVLTFCGTSLQERMKNYCKMLEEFETATTVDMYKKVMPKEAKEVMKGFSEMVLKINKPESQCTLHEVRELNKEIIAKSTLCSYSVYIRAVSTNCVVVRLRFPSSAVGWVLAAITPDFMTTHRLTEVTVDGHQLSLIQAQRYELNKLNAACREGDVMRVVSLLNSGAHMETEDRLPRTPLEWASQYGHLQVVRLLISRGAQLNHQDEVGTSALTQAAGDGHADIVVELVKAGANLDLQRNDGDSALMLAVKNGHTNVVVKLVKAGAKLDLQNKEVNSALTLAALFGSTNVVVELVKAGAKLDLQNKEGDSAVMLAAWRGKTGIVVELVKAGANLDLQDNFGDSALITAAWRGHTNVVVKLVKAGAKLDLQNKDGDTAAIKAVMSQEPATLRELVRAGSDLNLQNQEGLTPLMIAARSGRTDITNILLEGKHINLDIQEKNGDTAVIMAVKRRELEPTTVMELVRAGSNLNLQDQEGLTALMIAAMSGRTDITNILLEGEHINLDIQEKRTGRSALHFSAEERDSATTEALLKAGANPHLKDKNGATAMEITEQRAQSSLVSKTLPMRVMMTQPSLYDSQRAVRHLKSESKDTEGDDTSSMLALLKSESKDLEGDYTSSSLTHLTGQELESEGNNPTAGQQSQIRKEITP</sequence>
<feature type="repeat" description="ANK" evidence="3">
    <location>
        <begin position="386"/>
        <end position="418"/>
    </location>
</feature>
<keyword evidence="6" id="KW-1185">Reference proteome</keyword>
<feature type="region of interest" description="Disordered" evidence="4">
    <location>
        <begin position="682"/>
        <end position="728"/>
    </location>
</feature>
<evidence type="ECO:0000313" key="5">
    <source>
        <dbReference type="EMBL" id="CAI8050985.1"/>
    </source>
</evidence>
<dbReference type="Pfam" id="PF12796">
    <property type="entry name" value="Ank_2"/>
    <property type="match status" value="3"/>
</dbReference>
<evidence type="ECO:0000256" key="1">
    <source>
        <dbReference type="ARBA" id="ARBA00022737"/>
    </source>
</evidence>
<evidence type="ECO:0000256" key="2">
    <source>
        <dbReference type="ARBA" id="ARBA00023043"/>
    </source>
</evidence>
<evidence type="ECO:0000313" key="6">
    <source>
        <dbReference type="Proteomes" id="UP001174909"/>
    </source>
</evidence>
<dbReference type="InterPro" id="IPR002110">
    <property type="entry name" value="Ankyrin_rpt"/>
</dbReference>
<keyword evidence="2 3" id="KW-0040">ANK repeat</keyword>
<feature type="compositionally biased region" description="Polar residues" evidence="4">
    <location>
        <begin position="694"/>
        <end position="703"/>
    </location>
</feature>
<dbReference type="AlphaFoldDB" id="A0AA35TMF6"/>
<evidence type="ECO:0000256" key="4">
    <source>
        <dbReference type="SAM" id="MobiDB-lite"/>
    </source>
</evidence>
<feature type="repeat" description="ANK" evidence="3">
    <location>
        <begin position="419"/>
        <end position="451"/>
    </location>
</feature>
<feature type="non-terminal residue" evidence="5">
    <location>
        <position position="728"/>
    </location>
</feature>
<organism evidence="5 6">
    <name type="scientific">Geodia barretti</name>
    <name type="common">Barrett's horny sponge</name>
    <dbReference type="NCBI Taxonomy" id="519541"/>
    <lineage>
        <taxon>Eukaryota</taxon>
        <taxon>Metazoa</taxon>
        <taxon>Porifera</taxon>
        <taxon>Demospongiae</taxon>
        <taxon>Heteroscleromorpha</taxon>
        <taxon>Tetractinellida</taxon>
        <taxon>Astrophorina</taxon>
        <taxon>Geodiidae</taxon>
        <taxon>Geodia</taxon>
    </lineage>
</organism>
<dbReference type="Proteomes" id="UP001174909">
    <property type="component" value="Unassembled WGS sequence"/>
</dbReference>